<dbReference type="GeneID" id="68349709"/>
<keyword evidence="7" id="KW-0449">Lipoprotein</keyword>
<reference evidence="13" key="1">
    <citation type="submission" date="2021-09" db="EMBL/GenBank/DDBJ databases">
        <title>A high-quality genome of the endoparasitic fungus Hirsutella rhossiliensis with a comparison of Hirsutella genomes reveals transposable elements contributing to genome size variation.</title>
        <authorList>
            <person name="Lin R."/>
            <person name="Jiao Y."/>
            <person name="Sun X."/>
            <person name="Ling J."/>
            <person name="Xie B."/>
            <person name="Cheng X."/>
        </authorList>
    </citation>
    <scope>NUCLEOTIDE SEQUENCE</scope>
    <source>
        <strain evidence="13">HR02</strain>
    </source>
</reference>
<dbReference type="PANTHER" id="PTHR12246">
    <property type="entry name" value="PALMITOYLTRANSFERASE ZDHHC16"/>
    <property type="match status" value="1"/>
</dbReference>
<evidence type="ECO:0000256" key="5">
    <source>
        <dbReference type="ARBA" id="ARBA00023136"/>
    </source>
</evidence>
<dbReference type="Pfam" id="PF01529">
    <property type="entry name" value="DHHC"/>
    <property type="match status" value="1"/>
</dbReference>
<evidence type="ECO:0000256" key="10">
    <source>
        <dbReference type="RuleBase" id="RU079119"/>
    </source>
</evidence>
<dbReference type="InterPro" id="IPR039859">
    <property type="entry name" value="PFA4/ZDH16/20/ERF2-like"/>
</dbReference>
<comment type="similarity">
    <text evidence="10">Belongs to the DHHC palmitoyltransferase family.</text>
</comment>
<dbReference type="EC" id="2.3.1.225" evidence="10"/>
<feature type="region of interest" description="Disordered" evidence="11">
    <location>
        <begin position="471"/>
        <end position="540"/>
    </location>
</feature>
<evidence type="ECO:0000256" key="2">
    <source>
        <dbReference type="ARBA" id="ARBA00022679"/>
    </source>
</evidence>
<comment type="domain">
    <text evidence="10">The DHHC domain is required for palmitoyltransferase activity.</text>
</comment>
<keyword evidence="6" id="KW-0564">Palmitate</keyword>
<proteinExistence type="inferred from homology"/>
<feature type="domain" description="Palmitoyltransferase DHHC" evidence="12">
    <location>
        <begin position="107"/>
        <end position="233"/>
    </location>
</feature>
<evidence type="ECO:0000256" key="6">
    <source>
        <dbReference type="ARBA" id="ARBA00023139"/>
    </source>
</evidence>
<keyword evidence="8 10" id="KW-0012">Acyltransferase</keyword>
<dbReference type="GO" id="GO:0016020">
    <property type="term" value="C:membrane"/>
    <property type="evidence" value="ECO:0007669"/>
    <property type="project" value="UniProtKB-SubCell"/>
</dbReference>
<feature type="compositionally biased region" description="Gly residues" evidence="11">
    <location>
        <begin position="404"/>
        <end position="416"/>
    </location>
</feature>
<evidence type="ECO:0000256" key="8">
    <source>
        <dbReference type="ARBA" id="ARBA00023315"/>
    </source>
</evidence>
<evidence type="ECO:0000256" key="9">
    <source>
        <dbReference type="ARBA" id="ARBA00048048"/>
    </source>
</evidence>
<evidence type="ECO:0000256" key="3">
    <source>
        <dbReference type="ARBA" id="ARBA00022692"/>
    </source>
</evidence>
<feature type="compositionally biased region" description="Low complexity" evidence="11">
    <location>
        <begin position="471"/>
        <end position="486"/>
    </location>
</feature>
<evidence type="ECO:0000313" key="14">
    <source>
        <dbReference type="Proteomes" id="UP000824596"/>
    </source>
</evidence>
<dbReference type="OrthoDB" id="302728at2759"/>
<name>A0A9P8SLW3_9HYPO</name>
<feature type="transmembrane region" description="Helical" evidence="10">
    <location>
        <begin position="46"/>
        <end position="66"/>
    </location>
</feature>
<keyword evidence="3 10" id="KW-0812">Transmembrane</keyword>
<sequence>MPRRCTRKMERACCTLGKYLPVVFVYGLTTWAVWVVVVIGKVTSQSSWIGTSSSVVGVLLYILLNWSYTTAVLTKPGSTTNDDGYGLLPTSRSLPPASSLTVKSSNGQMRYCKKCQARKPDRTHHCSSCGRCVLKMDHHCIWLATCIGLRNHKAFLLFLFYTTLFSLYSFVVSGSWVWHEVVEESARYVDALMPVNFIVLSVVGGIIGVVIGVFTIWHIMLACRAQTTIEFLERTRYMSPLRRMHHQPHASANPVPQAAVQCMDDLHANVLPGADRPDDLEEQRPTGEGARPAQLSYEEMERQQTRKRYEEYLDESDSEKLPNAFDLGWKRNLLHLLGPSPPLWLLPVCNTTGDGWTWDPNPEWLKARDRLRLERDEQRAREVNAGWGAGDDEPHNPGANRGAWGDGGIGPGGPGPVHGAARRAPSKADRVLGRDPNLYADGTQGVRMQRLSQRGKTLEDDLYDTDDDEAAAAAAPGSGAGSQAAAGREEAERRALDVVTNGRGWGRGGASGMLRKSSAQSGRGEGEVVTSPRFQDDGVD</sequence>
<evidence type="ECO:0000313" key="13">
    <source>
        <dbReference type="EMBL" id="KAH0967938.1"/>
    </source>
</evidence>
<comment type="subcellular location">
    <subcellularLocation>
        <location evidence="1">Membrane</location>
        <topology evidence="1">Multi-pass membrane protein</topology>
    </subcellularLocation>
</comment>
<keyword evidence="2 10" id="KW-0808">Transferase</keyword>
<evidence type="ECO:0000259" key="12">
    <source>
        <dbReference type="Pfam" id="PF01529"/>
    </source>
</evidence>
<dbReference type="EMBL" id="JAIZPD010000001">
    <property type="protein sequence ID" value="KAH0967938.1"/>
    <property type="molecule type" value="Genomic_DNA"/>
</dbReference>
<comment type="catalytic activity">
    <reaction evidence="9 10">
        <text>L-cysteinyl-[protein] + hexadecanoyl-CoA = S-hexadecanoyl-L-cysteinyl-[protein] + CoA</text>
        <dbReference type="Rhea" id="RHEA:36683"/>
        <dbReference type="Rhea" id="RHEA-COMP:10131"/>
        <dbReference type="Rhea" id="RHEA-COMP:11032"/>
        <dbReference type="ChEBI" id="CHEBI:29950"/>
        <dbReference type="ChEBI" id="CHEBI:57287"/>
        <dbReference type="ChEBI" id="CHEBI:57379"/>
        <dbReference type="ChEBI" id="CHEBI:74151"/>
        <dbReference type="EC" id="2.3.1.225"/>
    </reaction>
</comment>
<dbReference type="GO" id="GO:0019706">
    <property type="term" value="F:protein-cysteine S-palmitoyltransferase activity"/>
    <property type="evidence" value="ECO:0007669"/>
    <property type="project" value="UniProtKB-EC"/>
</dbReference>
<keyword evidence="14" id="KW-1185">Reference proteome</keyword>
<feature type="transmembrane region" description="Helical" evidence="10">
    <location>
        <begin position="20"/>
        <end position="40"/>
    </location>
</feature>
<feature type="compositionally biased region" description="Basic and acidic residues" evidence="11">
    <location>
        <begin position="487"/>
        <end position="496"/>
    </location>
</feature>
<feature type="region of interest" description="Disordered" evidence="11">
    <location>
        <begin position="272"/>
        <end position="301"/>
    </location>
</feature>
<gene>
    <name evidence="13" type="ORF">HRG_00580</name>
</gene>
<accession>A0A9P8SLW3</accession>
<feature type="region of interest" description="Disordered" evidence="11">
    <location>
        <begin position="383"/>
        <end position="453"/>
    </location>
</feature>
<dbReference type="PROSITE" id="PS50216">
    <property type="entry name" value="DHHC"/>
    <property type="match status" value="1"/>
</dbReference>
<evidence type="ECO:0000256" key="4">
    <source>
        <dbReference type="ARBA" id="ARBA00022989"/>
    </source>
</evidence>
<comment type="caution">
    <text evidence="13">The sequence shown here is derived from an EMBL/GenBank/DDBJ whole genome shotgun (WGS) entry which is preliminary data.</text>
</comment>
<evidence type="ECO:0000256" key="11">
    <source>
        <dbReference type="SAM" id="MobiDB-lite"/>
    </source>
</evidence>
<dbReference type="InterPro" id="IPR001594">
    <property type="entry name" value="Palmitoyltrfase_DHHC"/>
</dbReference>
<feature type="transmembrane region" description="Helical" evidence="10">
    <location>
        <begin position="197"/>
        <end position="217"/>
    </location>
</feature>
<keyword evidence="4 10" id="KW-1133">Transmembrane helix</keyword>
<evidence type="ECO:0000256" key="1">
    <source>
        <dbReference type="ARBA" id="ARBA00004141"/>
    </source>
</evidence>
<evidence type="ECO:0000256" key="7">
    <source>
        <dbReference type="ARBA" id="ARBA00023288"/>
    </source>
</evidence>
<feature type="transmembrane region" description="Helical" evidence="10">
    <location>
        <begin position="155"/>
        <end position="177"/>
    </location>
</feature>
<organism evidence="13 14">
    <name type="scientific">Hirsutella rhossiliensis</name>
    <dbReference type="NCBI Taxonomy" id="111463"/>
    <lineage>
        <taxon>Eukaryota</taxon>
        <taxon>Fungi</taxon>
        <taxon>Dikarya</taxon>
        <taxon>Ascomycota</taxon>
        <taxon>Pezizomycotina</taxon>
        <taxon>Sordariomycetes</taxon>
        <taxon>Hypocreomycetidae</taxon>
        <taxon>Hypocreales</taxon>
        <taxon>Ophiocordycipitaceae</taxon>
        <taxon>Hirsutella</taxon>
    </lineage>
</organism>
<keyword evidence="5 10" id="KW-0472">Membrane</keyword>
<protein>
    <recommendedName>
        <fullName evidence="10">Palmitoyltransferase</fullName>
        <ecNumber evidence="10">2.3.1.225</ecNumber>
    </recommendedName>
</protein>
<dbReference type="RefSeq" id="XP_044725451.1">
    <property type="nucleotide sequence ID" value="XM_044859051.1"/>
</dbReference>
<dbReference type="AlphaFoldDB" id="A0A9P8SLW3"/>
<dbReference type="Proteomes" id="UP000824596">
    <property type="component" value="Unassembled WGS sequence"/>
</dbReference>